<gene>
    <name evidence="2" type="ORF">QWY31_04370</name>
</gene>
<dbReference type="RefSeq" id="WP_320003250.1">
    <property type="nucleotide sequence ID" value="NZ_JAUHJS010000002.1"/>
</dbReference>
<accession>A0ABT8F2X0</accession>
<dbReference type="Proteomes" id="UP001168552">
    <property type="component" value="Unassembled WGS sequence"/>
</dbReference>
<proteinExistence type="predicted"/>
<dbReference type="EMBL" id="JAUHJS010000002">
    <property type="protein sequence ID" value="MDN4164723.1"/>
    <property type="molecule type" value="Genomic_DNA"/>
</dbReference>
<reference evidence="2" key="1">
    <citation type="submission" date="2023-06" db="EMBL/GenBank/DDBJ databases">
        <title>Cytophagales bacterium Strain LB-30, isolated from soil.</title>
        <authorList>
            <person name="Liu B."/>
        </authorList>
    </citation>
    <scope>NUCLEOTIDE SEQUENCE</scope>
    <source>
        <strain evidence="2">LB-30</strain>
    </source>
</reference>
<name>A0ABT8F2X0_9BACT</name>
<comment type="caution">
    <text evidence="2">The sequence shown here is derived from an EMBL/GenBank/DDBJ whole genome shotgun (WGS) entry which is preliminary data.</text>
</comment>
<organism evidence="2 3">
    <name type="scientific">Shiella aurantiaca</name>
    <dbReference type="NCBI Taxonomy" id="3058365"/>
    <lineage>
        <taxon>Bacteria</taxon>
        <taxon>Pseudomonadati</taxon>
        <taxon>Bacteroidota</taxon>
        <taxon>Cytophagia</taxon>
        <taxon>Cytophagales</taxon>
        <taxon>Shiellaceae</taxon>
        <taxon>Shiella</taxon>
    </lineage>
</organism>
<keyword evidence="1" id="KW-0472">Membrane</keyword>
<evidence type="ECO:0000313" key="2">
    <source>
        <dbReference type="EMBL" id="MDN4164723.1"/>
    </source>
</evidence>
<keyword evidence="3" id="KW-1185">Reference proteome</keyword>
<sequence length="47" mass="5228">MSSSAIVMMVSVMVLVSAITGYLFWRVLTASKKERTSVEDETEPMDT</sequence>
<protein>
    <submittedName>
        <fullName evidence="2">Uncharacterized protein</fullName>
    </submittedName>
</protein>
<keyword evidence="1" id="KW-1133">Transmembrane helix</keyword>
<feature type="transmembrane region" description="Helical" evidence="1">
    <location>
        <begin position="6"/>
        <end position="25"/>
    </location>
</feature>
<evidence type="ECO:0000313" key="3">
    <source>
        <dbReference type="Proteomes" id="UP001168552"/>
    </source>
</evidence>
<keyword evidence="1" id="KW-0812">Transmembrane</keyword>
<evidence type="ECO:0000256" key="1">
    <source>
        <dbReference type="SAM" id="Phobius"/>
    </source>
</evidence>